<dbReference type="Gene3D" id="3.30.470.20">
    <property type="entry name" value="ATP-grasp fold, B domain"/>
    <property type="match status" value="1"/>
</dbReference>
<gene>
    <name evidence="5" type="ORF">VVD49_19580</name>
</gene>
<keyword evidence="5" id="KW-0012">Acyltransferase</keyword>
<comment type="caution">
    <text evidence="5">The sequence shown here is derived from an EMBL/GenBank/DDBJ whole genome shotgun (WGS) entry which is preliminary data.</text>
</comment>
<dbReference type="PANTHER" id="PTHR43334:SF1">
    <property type="entry name" value="3-HYDROXYPROPIONATE--COA LIGASE [ADP-FORMING]"/>
    <property type="match status" value="1"/>
</dbReference>
<dbReference type="Pfam" id="PF13549">
    <property type="entry name" value="ATP-grasp_5"/>
    <property type="match status" value="1"/>
</dbReference>
<keyword evidence="6" id="KW-1185">Reference proteome</keyword>
<proteinExistence type="predicted"/>
<dbReference type="SUPFAM" id="SSF56059">
    <property type="entry name" value="Glutathione synthetase ATP-binding domain-like"/>
    <property type="match status" value="1"/>
</dbReference>
<keyword evidence="1" id="KW-0436">Ligase</keyword>
<dbReference type="InterPro" id="IPR032875">
    <property type="entry name" value="Succ_CoA_lig_flav_dom"/>
</dbReference>
<dbReference type="PANTHER" id="PTHR43334">
    <property type="entry name" value="ACETATE--COA LIGASE [ADP-FORMING]"/>
    <property type="match status" value="1"/>
</dbReference>
<dbReference type="SUPFAM" id="SSF51735">
    <property type="entry name" value="NAD(P)-binding Rossmann-fold domains"/>
    <property type="match status" value="1"/>
</dbReference>
<name>A0ABU6K8P0_9RHOO</name>
<dbReference type="Pfam" id="PF13607">
    <property type="entry name" value="Succ_CoA_lig"/>
    <property type="match status" value="1"/>
</dbReference>
<dbReference type="InterPro" id="IPR003781">
    <property type="entry name" value="CoA-bd"/>
</dbReference>
<evidence type="ECO:0000256" key="2">
    <source>
        <dbReference type="ARBA" id="ARBA00022741"/>
    </source>
</evidence>
<dbReference type="InterPro" id="IPR013815">
    <property type="entry name" value="ATP_grasp_subdomain_1"/>
</dbReference>
<dbReference type="EMBL" id="JAYXHS010000004">
    <property type="protein sequence ID" value="MEC5387944.1"/>
    <property type="molecule type" value="Genomic_DNA"/>
</dbReference>
<accession>A0ABU6K8P0</accession>
<evidence type="ECO:0000259" key="4">
    <source>
        <dbReference type="PROSITE" id="PS51186"/>
    </source>
</evidence>
<dbReference type="EC" id="2.3.1.-" evidence="5"/>
<dbReference type="SUPFAM" id="SSF52210">
    <property type="entry name" value="Succinyl-CoA synthetase domains"/>
    <property type="match status" value="2"/>
</dbReference>
<dbReference type="RefSeq" id="WP_327600917.1">
    <property type="nucleotide sequence ID" value="NZ_JAYXHS010000004.1"/>
</dbReference>
<organism evidence="5 6">
    <name type="scientific">Uliginosibacterium silvisoli</name>
    <dbReference type="NCBI Taxonomy" id="3114758"/>
    <lineage>
        <taxon>Bacteria</taxon>
        <taxon>Pseudomonadati</taxon>
        <taxon>Pseudomonadota</taxon>
        <taxon>Betaproteobacteria</taxon>
        <taxon>Rhodocyclales</taxon>
        <taxon>Zoogloeaceae</taxon>
        <taxon>Uliginosibacterium</taxon>
    </lineage>
</organism>
<evidence type="ECO:0000256" key="3">
    <source>
        <dbReference type="ARBA" id="ARBA00022840"/>
    </source>
</evidence>
<dbReference type="Gene3D" id="3.40.630.30">
    <property type="match status" value="1"/>
</dbReference>
<keyword evidence="3" id="KW-0067">ATP-binding</keyword>
<dbReference type="Pfam" id="PF13302">
    <property type="entry name" value="Acetyltransf_3"/>
    <property type="match status" value="1"/>
</dbReference>
<evidence type="ECO:0000313" key="6">
    <source>
        <dbReference type="Proteomes" id="UP001331561"/>
    </source>
</evidence>
<evidence type="ECO:0000313" key="5">
    <source>
        <dbReference type="EMBL" id="MEC5387944.1"/>
    </source>
</evidence>
<dbReference type="InterPro" id="IPR043938">
    <property type="entry name" value="Ligase_CoA_dom"/>
</dbReference>
<dbReference type="Gene3D" id="3.40.50.261">
    <property type="entry name" value="Succinyl-CoA synthetase domains"/>
    <property type="match status" value="2"/>
</dbReference>
<dbReference type="PROSITE" id="PS51186">
    <property type="entry name" value="GNAT"/>
    <property type="match status" value="1"/>
</dbReference>
<dbReference type="InterPro" id="IPR036291">
    <property type="entry name" value="NAD(P)-bd_dom_sf"/>
</dbReference>
<dbReference type="InterPro" id="IPR000182">
    <property type="entry name" value="GNAT_dom"/>
</dbReference>
<dbReference type="Pfam" id="PF19045">
    <property type="entry name" value="Ligase_CoA_2"/>
    <property type="match status" value="1"/>
</dbReference>
<dbReference type="Proteomes" id="UP001331561">
    <property type="component" value="Unassembled WGS sequence"/>
</dbReference>
<reference evidence="5 6" key="1">
    <citation type="submission" date="2024-01" db="EMBL/GenBank/DDBJ databases">
        <title>Uliginosibacterium soil sp. nov.</title>
        <authorList>
            <person name="Lv Y."/>
        </authorList>
    </citation>
    <scope>NUCLEOTIDE SEQUENCE [LARGE SCALE GENOMIC DNA]</scope>
    <source>
        <strain evidence="5 6">H3</strain>
    </source>
</reference>
<sequence>MDEKHYLSPLFEPQSVAIIGATVREGALGYVLIGNMLASGYKGTLYAVNPKYKAVQGVQCYRRIGNVPPRVDLAIIATPADTVPGIIDECGKAGVRFAVVLSAGFGENGAAGARLEMQAVRSARRYGLRLLGPNSLGVARPEIGLNATFAHGKPIPGSIGFISQSGSLCAAILDYARPNQVGFSNVVSLGLSSDLDFGEILDYMVWDFRTESILLYIEGIRDARRFLSALRAAARAKPVLILKVGRHPVGLRAAQQHTGAVAGDDAVFDAALRRAGVIRLYNLSQLYAASKALFAHFRPRGNRLAIITNGGGPGVMAADRAGDLGIPLAQLSTKTLTRLDKILPPHWSLDNPIDLIGDSDPERYANALAALLDDEGVDGVLCLLTPQAMTRPNDVAQHVITQRKRTEKPILTCWLGEDQTRDAREAFRVAGIPSLRTPEIAVELFANLSAYYRNQGLLTQVAAPLGNKRAPLLDAARLLIDNALVGHRMQLLRQECMAILSAFHIPTRAMQLARSPQQVAEMAGMMGFPIVMRPNACVAKIRSAVLIRRNINDAAAAQQAYEDIAGELRRHSPESMHYGICIEHVTRSPFERELMVRVWRDPVLGPVIGFGERSLDPDYWPDRAVALPPLNAYLVRDLVQGTRAAKVMSQRDDMPAARVDLIEDILLRVSEMICELPWIQSLELNPLRVDDRQAVVTDARITIGSIPPGAGRYDHMAIHPYPSDLISHWQLRDGTPVLVRPLKPEDAELEQRFVQGLSPETRYFRFMSAVRELPPALLAKLTQIDYDREIALIATIEEGDETIEIGVCRYATNPDGRSCEFAIVIGDKWQKSGLGRYMMNQLIDTARTRGLQVMKGVFLASNERMLRFAQSLGFVLSVDAEDPTMKNGELDLLGPVSRK</sequence>
<dbReference type="SUPFAM" id="SSF55729">
    <property type="entry name" value="Acyl-CoA N-acyltransferases (Nat)"/>
    <property type="match status" value="1"/>
</dbReference>
<feature type="domain" description="N-acetyltransferase" evidence="4">
    <location>
        <begin position="737"/>
        <end position="895"/>
    </location>
</feature>
<evidence type="ECO:0000256" key="1">
    <source>
        <dbReference type="ARBA" id="ARBA00022598"/>
    </source>
</evidence>
<dbReference type="Gene3D" id="3.40.50.720">
    <property type="entry name" value="NAD(P)-binding Rossmann-like Domain"/>
    <property type="match status" value="1"/>
</dbReference>
<protein>
    <submittedName>
        <fullName evidence="5">GNAT family N-acetyltransferase</fullName>
        <ecNumber evidence="5">2.3.1.-</ecNumber>
    </submittedName>
</protein>
<dbReference type="GO" id="GO:0016746">
    <property type="term" value="F:acyltransferase activity"/>
    <property type="evidence" value="ECO:0007669"/>
    <property type="project" value="UniProtKB-KW"/>
</dbReference>
<dbReference type="SMART" id="SM00881">
    <property type="entry name" value="CoA_binding"/>
    <property type="match status" value="1"/>
</dbReference>
<keyword evidence="5" id="KW-0808">Transferase</keyword>
<keyword evidence="2" id="KW-0547">Nucleotide-binding</keyword>
<dbReference type="Pfam" id="PF13380">
    <property type="entry name" value="CoA_binding_2"/>
    <property type="match status" value="1"/>
</dbReference>
<dbReference type="InterPro" id="IPR016102">
    <property type="entry name" value="Succinyl-CoA_synth-like"/>
</dbReference>
<dbReference type="InterPro" id="IPR016181">
    <property type="entry name" value="Acyl_CoA_acyltransferase"/>
</dbReference>
<dbReference type="Gene3D" id="3.30.1490.20">
    <property type="entry name" value="ATP-grasp fold, A domain"/>
    <property type="match status" value="1"/>
</dbReference>
<dbReference type="InterPro" id="IPR051538">
    <property type="entry name" value="Acyl-CoA_Synth/Transferase"/>
</dbReference>